<keyword evidence="6" id="KW-1185">Reference proteome</keyword>
<proteinExistence type="inferred from homology"/>
<dbReference type="Proteomes" id="UP000319769">
    <property type="component" value="Unassembled WGS sequence"/>
</dbReference>
<dbReference type="Pfam" id="PF00582">
    <property type="entry name" value="Usp"/>
    <property type="match status" value="2"/>
</dbReference>
<evidence type="ECO:0000313" key="6">
    <source>
        <dbReference type="Proteomes" id="UP000319769"/>
    </source>
</evidence>
<reference evidence="5" key="1">
    <citation type="submission" date="2019-09" db="EMBL/GenBank/DDBJ databases">
        <authorList>
            <person name="Teo W.F.A."/>
            <person name="Duangmal K."/>
        </authorList>
    </citation>
    <scope>NUCLEOTIDE SEQUENCE [LARGE SCALE GENOMIC DNA]</scope>
    <source>
        <strain evidence="5">K81G1</strain>
    </source>
</reference>
<dbReference type="InterPro" id="IPR006015">
    <property type="entry name" value="Universal_stress_UspA"/>
</dbReference>
<dbReference type="InterPro" id="IPR006016">
    <property type="entry name" value="UspA"/>
</dbReference>
<dbReference type="AlphaFoldDB" id="A0A5N0V509"/>
<gene>
    <name evidence="5" type="ORF">FPZ12_017820</name>
</gene>
<keyword evidence="3" id="KW-0067">ATP-binding</keyword>
<sequence length="271" mass="28422">MSSLIVVGVDGSPGALRAVRWGAAEAAYRNAALRLVNGFGIPGACYGEAMPPRDWLDVHRDQSLAWLREAAREATHEHPGLDVDTESSLDSPIPLLLSRSDEASLMVLGSAGRGVLGDLVVGSCAAALTAHARCPVAVIRGSGADGDGPVVVGVDGSPANEPALVLAFEEAALRGVSLVALHAAVGETETFALADALGEWEKKFPDTTVRWLVENAHPRQQLLEWSARARLLVAGTRGRGGFPGLRLGSTSQVLLHHAECPVLFVPVSREI</sequence>
<accession>A0A5N0V509</accession>
<dbReference type="PANTHER" id="PTHR46268">
    <property type="entry name" value="STRESS RESPONSE PROTEIN NHAX"/>
    <property type="match status" value="1"/>
</dbReference>
<dbReference type="Gene3D" id="3.40.50.620">
    <property type="entry name" value="HUPs"/>
    <property type="match status" value="2"/>
</dbReference>
<dbReference type="GO" id="GO:0005524">
    <property type="term" value="F:ATP binding"/>
    <property type="evidence" value="ECO:0007669"/>
    <property type="project" value="UniProtKB-KW"/>
</dbReference>
<dbReference type="PANTHER" id="PTHR46268:SF27">
    <property type="entry name" value="UNIVERSAL STRESS PROTEIN RV2623"/>
    <property type="match status" value="1"/>
</dbReference>
<dbReference type="RefSeq" id="WP_144748553.1">
    <property type="nucleotide sequence ID" value="NZ_VMNW02000023.1"/>
</dbReference>
<comment type="caution">
    <text evidence="5">The sequence shown here is derived from an EMBL/GenBank/DDBJ whole genome shotgun (WGS) entry which is preliminary data.</text>
</comment>
<dbReference type="EMBL" id="VMNW02000023">
    <property type="protein sequence ID" value="KAA9160210.1"/>
    <property type="molecule type" value="Genomic_DNA"/>
</dbReference>
<evidence type="ECO:0000256" key="3">
    <source>
        <dbReference type="ARBA" id="ARBA00022840"/>
    </source>
</evidence>
<keyword evidence="2" id="KW-0547">Nucleotide-binding</keyword>
<organism evidence="5 6">
    <name type="scientific">Amycolatopsis acidicola</name>
    <dbReference type="NCBI Taxonomy" id="2596893"/>
    <lineage>
        <taxon>Bacteria</taxon>
        <taxon>Bacillati</taxon>
        <taxon>Actinomycetota</taxon>
        <taxon>Actinomycetes</taxon>
        <taxon>Pseudonocardiales</taxon>
        <taxon>Pseudonocardiaceae</taxon>
        <taxon>Amycolatopsis</taxon>
    </lineage>
</organism>
<protein>
    <submittedName>
        <fullName evidence="5">Universal stress protein</fullName>
    </submittedName>
</protein>
<dbReference type="OrthoDB" id="3404132at2"/>
<feature type="domain" description="UspA" evidence="4">
    <location>
        <begin position="197"/>
        <end position="266"/>
    </location>
</feature>
<feature type="domain" description="UspA" evidence="4">
    <location>
        <begin position="5"/>
        <end position="140"/>
    </location>
</feature>
<name>A0A5N0V509_9PSEU</name>
<evidence type="ECO:0000259" key="4">
    <source>
        <dbReference type="Pfam" id="PF00582"/>
    </source>
</evidence>
<comment type="similarity">
    <text evidence="1">Belongs to the universal stress protein A family.</text>
</comment>
<evidence type="ECO:0000256" key="2">
    <source>
        <dbReference type="ARBA" id="ARBA00022741"/>
    </source>
</evidence>
<dbReference type="PRINTS" id="PR01438">
    <property type="entry name" value="UNVRSLSTRESS"/>
</dbReference>
<evidence type="ECO:0000256" key="1">
    <source>
        <dbReference type="ARBA" id="ARBA00008791"/>
    </source>
</evidence>
<evidence type="ECO:0000313" key="5">
    <source>
        <dbReference type="EMBL" id="KAA9160210.1"/>
    </source>
</evidence>
<dbReference type="InterPro" id="IPR014729">
    <property type="entry name" value="Rossmann-like_a/b/a_fold"/>
</dbReference>
<dbReference type="SUPFAM" id="SSF52402">
    <property type="entry name" value="Adenine nucleotide alpha hydrolases-like"/>
    <property type="match status" value="2"/>
</dbReference>